<proteinExistence type="predicted"/>
<accession>U6M844</accession>
<feature type="transmembrane region" description="Helical" evidence="1">
    <location>
        <begin position="87"/>
        <end position="111"/>
    </location>
</feature>
<organism evidence="2 3">
    <name type="scientific">Eimeria maxima</name>
    <name type="common">Coccidian parasite</name>
    <dbReference type="NCBI Taxonomy" id="5804"/>
    <lineage>
        <taxon>Eukaryota</taxon>
        <taxon>Sar</taxon>
        <taxon>Alveolata</taxon>
        <taxon>Apicomplexa</taxon>
        <taxon>Conoidasida</taxon>
        <taxon>Coccidia</taxon>
        <taxon>Eucoccidiorida</taxon>
        <taxon>Eimeriorina</taxon>
        <taxon>Eimeriidae</taxon>
        <taxon>Eimeria</taxon>
    </lineage>
</organism>
<protein>
    <submittedName>
        <fullName evidence="2">Cation-transporting ATPase, related</fullName>
    </submittedName>
</protein>
<sequence length="238" mass="26272">MYGQEETFARSFDKATPVCSAVAAVSLLTSLLFANSLCDMDLSEWHVVNAILCGSLAAAAHFATRVNPRAMQAGFRVYKAETSMRELMSEGLLSAAASVALVACPALLLFWSARGFASMGVGICAESAPMFFAISLSLMLAEAAALVYVIGRNLQAAGYSLEKLKHHGEMLMYKVKEIIADWSRNGYHYVMRAYENIVPTIKGLIHSLLEMLHRLWEQRPRWMNASYWAGSEGSYLLR</sequence>
<dbReference type="AlphaFoldDB" id="U6M844"/>
<dbReference type="Proteomes" id="UP000030763">
    <property type="component" value="Unassembled WGS sequence"/>
</dbReference>
<dbReference type="EMBL" id="HG721840">
    <property type="protein sequence ID" value="CDJ60387.1"/>
    <property type="molecule type" value="Genomic_DNA"/>
</dbReference>
<evidence type="ECO:0000313" key="3">
    <source>
        <dbReference type="Proteomes" id="UP000030763"/>
    </source>
</evidence>
<reference evidence="2" key="1">
    <citation type="submission" date="2013-10" db="EMBL/GenBank/DDBJ databases">
        <title>Genomic analysis of the causative agents of coccidiosis in chickens.</title>
        <authorList>
            <person name="Reid A.J."/>
            <person name="Blake D."/>
            <person name="Billington K."/>
            <person name="Browne H."/>
            <person name="Dunn M."/>
            <person name="Hung S."/>
            <person name="Kawahara F."/>
            <person name="Miranda-Saavedra D."/>
            <person name="Mourier T."/>
            <person name="Nagra H."/>
            <person name="Otto T.D."/>
            <person name="Rawlings N."/>
            <person name="Sanchez A."/>
            <person name="Sanders M."/>
            <person name="Subramaniam C."/>
            <person name="Tay Y."/>
            <person name="Dear P."/>
            <person name="Doerig C."/>
            <person name="Gruber A."/>
            <person name="Parkinson J."/>
            <person name="Shirley M."/>
            <person name="Wan K.L."/>
            <person name="Berriman M."/>
            <person name="Tomley F."/>
            <person name="Pain A."/>
        </authorList>
    </citation>
    <scope>NUCLEOTIDE SEQUENCE [LARGE SCALE GENOMIC DNA]</scope>
    <source>
        <strain evidence="2">Weybridge</strain>
    </source>
</reference>
<dbReference type="OrthoDB" id="10323022at2759"/>
<dbReference type="OMA" id="CAESAPM"/>
<dbReference type="RefSeq" id="XP_013337037.1">
    <property type="nucleotide sequence ID" value="XM_013481583.1"/>
</dbReference>
<gene>
    <name evidence="2" type="ORF">EMWEY_00006260</name>
</gene>
<evidence type="ECO:0000313" key="2">
    <source>
        <dbReference type="EMBL" id="CDJ60387.1"/>
    </source>
</evidence>
<feature type="transmembrane region" description="Helical" evidence="1">
    <location>
        <begin position="12"/>
        <end position="33"/>
    </location>
</feature>
<keyword evidence="1" id="KW-1133">Transmembrane helix</keyword>
<evidence type="ECO:0000256" key="1">
    <source>
        <dbReference type="SAM" id="Phobius"/>
    </source>
</evidence>
<keyword evidence="1" id="KW-0812">Transmembrane</keyword>
<dbReference type="VEuPathDB" id="ToxoDB:EMWEY_00006260"/>
<dbReference type="GeneID" id="25334612"/>
<keyword evidence="3" id="KW-1185">Reference proteome</keyword>
<name>U6M844_EIMMA</name>
<reference evidence="2" key="2">
    <citation type="submission" date="2013-10" db="EMBL/GenBank/DDBJ databases">
        <authorList>
            <person name="Aslett M."/>
        </authorList>
    </citation>
    <scope>NUCLEOTIDE SEQUENCE [LARGE SCALE GENOMIC DNA]</scope>
    <source>
        <strain evidence="2">Weybridge</strain>
    </source>
</reference>
<feature type="transmembrane region" description="Helical" evidence="1">
    <location>
        <begin position="131"/>
        <end position="151"/>
    </location>
</feature>
<keyword evidence="1" id="KW-0472">Membrane</keyword>